<organism evidence="2 3">
    <name type="scientific">Rhynchosporium graminicola</name>
    <dbReference type="NCBI Taxonomy" id="2792576"/>
    <lineage>
        <taxon>Eukaryota</taxon>
        <taxon>Fungi</taxon>
        <taxon>Dikarya</taxon>
        <taxon>Ascomycota</taxon>
        <taxon>Pezizomycotina</taxon>
        <taxon>Leotiomycetes</taxon>
        <taxon>Helotiales</taxon>
        <taxon>Ploettnerulaceae</taxon>
        <taxon>Rhynchosporium</taxon>
    </lineage>
</organism>
<sequence>MKKPNKTPLRPAPHTHATGTQSIFLSSSRSPPHSKYHVPSDEAPTSYIRANSPASTPMGPALAGIQLLALSYTESDKDGVQAKEGGKGRALLALAEAIVKVEEEIEWDEEMRESDKDEDRVEDMSEKHDVRGRSKESMCSKIPFVEMLVEQAGRVDRQSLRVWLAYVKDVVREFGGALEKLEMDRDGERSGNMQRWKEPKVRK</sequence>
<evidence type="ECO:0000313" key="3">
    <source>
        <dbReference type="Proteomes" id="UP000178129"/>
    </source>
</evidence>
<evidence type="ECO:0000313" key="2">
    <source>
        <dbReference type="EMBL" id="CZS88264.1"/>
    </source>
</evidence>
<accession>A0A1E1JVJ2</accession>
<protein>
    <submittedName>
        <fullName evidence="2">Uncharacterized protein</fullName>
    </submittedName>
</protein>
<proteinExistence type="predicted"/>
<reference evidence="3" key="1">
    <citation type="submission" date="2016-03" db="EMBL/GenBank/DDBJ databases">
        <authorList>
            <person name="Ploux O."/>
        </authorList>
    </citation>
    <scope>NUCLEOTIDE SEQUENCE [LARGE SCALE GENOMIC DNA]</scope>
    <source>
        <strain evidence="3">UK7</strain>
    </source>
</reference>
<gene>
    <name evidence="2" type="ORF">RCO7_01220</name>
</gene>
<dbReference type="AlphaFoldDB" id="A0A1E1JVJ2"/>
<feature type="compositionally biased region" description="Polar residues" evidence="1">
    <location>
        <begin position="17"/>
        <end position="31"/>
    </location>
</feature>
<comment type="caution">
    <text evidence="2">The sequence shown here is derived from an EMBL/GenBank/DDBJ whole genome shotgun (WGS) entry which is preliminary data.</text>
</comment>
<evidence type="ECO:0000256" key="1">
    <source>
        <dbReference type="SAM" id="MobiDB-lite"/>
    </source>
</evidence>
<feature type="compositionally biased region" description="Basic and acidic residues" evidence="1">
    <location>
        <begin position="113"/>
        <end position="135"/>
    </location>
</feature>
<name>A0A1E1JVJ2_9HELO</name>
<dbReference type="Proteomes" id="UP000178129">
    <property type="component" value="Unassembled WGS sequence"/>
</dbReference>
<dbReference type="InParanoid" id="A0A1E1JVJ2"/>
<keyword evidence="3" id="KW-1185">Reference proteome</keyword>
<feature type="region of interest" description="Disordered" evidence="1">
    <location>
        <begin position="107"/>
        <end position="135"/>
    </location>
</feature>
<dbReference type="EMBL" id="FJUW01000001">
    <property type="protein sequence ID" value="CZS88264.1"/>
    <property type="molecule type" value="Genomic_DNA"/>
</dbReference>
<feature type="region of interest" description="Disordered" evidence="1">
    <location>
        <begin position="1"/>
        <end position="55"/>
    </location>
</feature>
<feature type="region of interest" description="Disordered" evidence="1">
    <location>
        <begin position="181"/>
        <end position="203"/>
    </location>
</feature>